<dbReference type="InterPro" id="IPR001129">
    <property type="entry name" value="Membr-assoc_MAPEG"/>
</dbReference>
<evidence type="ECO:0008006" key="8">
    <source>
        <dbReference type="Google" id="ProtNLM"/>
    </source>
</evidence>
<dbReference type="PANTHER" id="PTHR35814:SF1">
    <property type="entry name" value="GLUTATHIONE S-TRANSFERASE-RELATED"/>
    <property type="match status" value="1"/>
</dbReference>
<dbReference type="GO" id="GO:0016020">
    <property type="term" value="C:membrane"/>
    <property type="evidence" value="ECO:0007669"/>
    <property type="project" value="UniProtKB-SubCell"/>
</dbReference>
<proteinExistence type="predicted"/>
<protein>
    <recommendedName>
        <fullName evidence="8">MAPEG family protein</fullName>
    </recommendedName>
</protein>
<evidence type="ECO:0000256" key="3">
    <source>
        <dbReference type="ARBA" id="ARBA00022989"/>
    </source>
</evidence>
<dbReference type="InterPro" id="IPR023352">
    <property type="entry name" value="MAPEG-like_dom_sf"/>
</dbReference>
<reference evidence="6 7" key="1">
    <citation type="submission" date="2019-07" db="EMBL/GenBank/DDBJ databases">
        <authorList>
            <person name="Park M."/>
        </authorList>
    </citation>
    <scope>NUCLEOTIDE SEQUENCE [LARGE SCALE GENOMIC DNA]</scope>
    <source>
        <strain evidence="6 7">KCTC32445</strain>
    </source>
</reference>
<comment type="caution">
    <text evidence="6">The sequence shown here is derived from an EMBL/GenBank/DDBJ whole genome shotgun (WGS) entry which is preliminary data.</text>
</comment>
<dbReference type="AlphaFoldDB" id="A0A553WJ01"/>
<dbReference type="Proteomes" id="UP000320160">
    <property type="component" value="Unassembled WGS sequence"/>
</dbReference>
<evidence type="ECO:0000313" key="7">
    <source>
        <dbReference type="Proteomes" id="UP000320160"/>
    </source>
</evidence>
<keyword evidence="7" id="KW-1185">Reference proteome</keyword>
<evidence type="ECO:0000256" key="1">
    <source>
        <dbReference type="ARBA" id="ARBA00004370"/>
    </source>
</evidence>
<keyword evidence="2 5" id="KW-0812">Transmembrane</keyword>
<comment type="subcellular location">
    <subcellularLocation>
        <location evidence="1">Membrane</location>
    </subcellularLocation>
</comment>
<gene>
    <name evidence="6" type="ORF">FOM92_04490</name>
</gene>
<dbReference type="EMBL" id="VKKU01000001">
    <property type="protein sequence ID" value="TSB04679.1"/>
    <property type="molecule type" value="Genomic_DNA"/>
</dbReference>
<evidence type="ECO:0000313" key="6">
    <source>
        <dbReference type="EMBL" id="TSB04679.1"/>
    </source>
</evidence>
<dbReference type="PANTHER" id="PTHR35814">
    <property type="match status" value="1"/>
</dbReference>
<feature type="transmembrane region" description="Helical" evidence="5">
    <location>
        <begin position="77"/>
        <end position="97"/>
    </location>
</feature>
<evidence type="ECO:0000256" key="2">
    <source>
        <dbReference type="ARBA" id="ARBA00022692"/>
    </source>
</evidence>
<feature type="transmembrane region" description="Helical" evidence="5">
    <location>
        <begin position="109"/>
        <end position="132"/>
    </location>
</feature>
<dbReference type="Pfam" id="PF01124">
    <property type="entry name" value="MAPEG"/>
    <property type="match status" value="1"/>
</dbReference>
<dbReference type="SUPFAM" id="SSF161084">
    <property type="entry name" value="MAPEG domain-like"/>
    <property type="match status" value="1"/>
</dbReference>
<evidence type="ECO:0000256" key="5">
    <source>
        <dbReference type="SAM" id="Phobius"/>
    </source>
</evidence>
<organism evidence="6 7">
    <name type="scientific">Sphingorhabdus contaminans</name>
    <dbReference type="NCBI Taxonomy" id="1343899"/>
    <lineage>
        <taxon>Bacteria</taxon>
        <taxon>Pseudomonadati</taxon>
        <taxon>Pseudomonadota</taxon>
        <taxon>Alphaproteobacteria</taxon>
        <taxon>Sphingomonadales</taxon>
        <taxon>Sphingomonadaceae</taxon>
        <taxon>Sphingorhabdus</taxon>
    </lineage>
</organism>
<evidence type="ECO:0000256" key="4">
    <source>
        <dbReference type="ARBA" id="ARBA00023136"/>
    </source>
</evidence>
<dbReference type="Gene3D" id="1.20.120.550">
    <property type="entry name" value="Membrane associated eicosanoid/glutathione metabolism-like domain"/>
    <property type="match status" value="1"/>
</dbReference>
<sequence>MTLPVTAFVAAICAIMLLITAIDTVRHRMRAKVAFGDNADQGIISASRSHGNLAEHAPIVILLLAFLEMSRANHMGLMAIGALFLAGRISHIIGLYAKVEPGKPPLPRSIGVILTWLTLAILSGWTIGLLAVSN</sequence>
<accession>A0A553WJ01</accession>
<keyword evidence="4 5" id="KW-0472">Membrane</keyword>
<dbReference type="OrthoDB" id="7619858at2"/>
<feature type="transmembrane region" description="Helical" evidence="5">
    <location>
        <begin position="6"/>
        <end position="25"/>
    </location>
</feature>
<name>A0A553WJ01_9SPHN</name>
<keyword evidence="3 5" id="KW-1133">Transmembrane helix</keyword>
<dbReference type="RefSeq" id="WP_143775567.1">
    <property type="nucleotide sequence ID" value="NZ_VKKU01000001.1"/>
</dbReference>